<keyword evidence="3" id="KW-1185">Reference proteome</keyword>
<organism evidence="2 3">
    <name type="scientific">Ramlibacter albus</name>
    <dbReference type="NCBI Taxonomy" id="2079448"/>
    <lineage>
        <taxon>Bacteria</taxon>
        <taxon>Pseudomonadati</taxon>
        <taxon>Pseudomonadota</taxon>
        <taxon>Betaproteobacteria</taxon>
        <taxon>Burkholderiales</taxon>
        <taxon>Comamonadaceae</taxon>
        <taxon>Ramlibacter</taxon>
    </lineage>
</organism>
<dbReference type="Pfam" id="PF09699">
    <property type="entry name" value="Paired_CXXCH_1"/>
    <property type="match status" value="1"/>
</dbReference>
<dbReference type="SUPFAM" id="SSF48695">
    <property type="entry name" value="Multiheme cytochromes"/>
    <property type="match status" value="2"/>
</dbReference>
<feature type="domain" description="Doubled CXXCH motif" evidence="1">
    <location>
        <begin position="235"/>
        <end position="265"/>
    </location>
</feature>
<dbReference type="AlphaFoldDB" id="A0A923M6X3"/>
<dbReference type="Proteomes" id="UP000596827">
    <property type="component" value="Unassembled WGS sequence"/>
</dbReference>
<name>A0A923M6X3_9BURK</name>
<evidence type="ECO:0000313" key="3">
    <source>
        <dbReference type="Proteomes" id="UP000596827"/>
    </source>
</evidence>
<reference evidence="2" key="1">
    <citation type="submission" date="2020-08" db="EMBL/GenBank/DDBJ databases">
        <title>Ramlibacter sp. GTP1 16S ribosomal RNA gene genome sequencing and assembly.</title>
        <authorList>
            <person name="Kang M."/>
        </authorList>
    </citation>
    <scope>NUCLEOTIDE SEQUENCE</scope>
    <source>
        <strain evidence="2">GTP1</strain>
    </source>
</reference>
<dbReference type="InterPro" id="IPR010177">
    <property type="entry name" value="Paired_CXXCH_1"/>
</dbReference>
<dbReference type="InterPro" id="IPR036280">
    <property type="entry name" value="Multihaem_cyt_sf"/>
</dbReference>
<evidence type="ECO:0000259" key="1">
    <source>
        <dbReference type="Pfam" id="PF09699"/>
    </source>
</evidence>
<dbReference type="EMBL" id="JACORU010000001">
    <property type="protein sequence ID" value="MBC5764023.1"/>
    <property type="molecule type" value="Genomic_DNA"/>
</dbReference>
<dbReference type="NCBIfam" id="TIGR01905">
    <property type="entry name" value="paired_CXXCH_1"/>
    <property type="match status" value="1"/>
</dbReference>
<evidence type="ECO:0000313" key="2">
    <source>
        <dbReference type="EMBL" id="MBC5764023.1"/>
    </source>
</evidence>
<comment type="caution">
    <text evidence="2">The sequence shown here is derived from an EMBL/GenBank/DDBJ whole genome shotgun (WGS) entry which is preliminary data.</text>
</comment>
<gene>
    <name evidence="2" type="ORF">H8R02_06145</name>
</gene>
<accession>A0A923M6X3</accession>
<proteinExistence type="predicted"/>
<protein>
    <submittedName>
        <fullName evidence="2">Cytochrome c3 family protein</fullName>
    </submittedName>
</protein>
<sequence>MGLAVAVAGMAIHLPADAQIKNTKHNLGTTTGGTGVNKFDGTTEICVFCHTPHGSDTSAVVPLWNRTLPNPNTFTTYDSLGTSTLDGKTAPVGSVSIACLSCHDGVTSMSAVINAPGSGTAGDSAWQAGTWSGANQTGGVMKAGIIANLGQDLKNDHPIGIQYGGGGITATSPAAATRDSDFKTPANASINGTTVWWVDTEATPNNARNKTDMILYTRAPGKGYTGQTDSEPFVECASCHDPHSTNATFLRIANAGSAVCLACHVK</sequence>